<organism evidence="1 2">
    <name type="scientific">Desulfosporosinus acididurans</name>
    <dbReference type="NCBI Taxonomy" id="476652"/>
    <lineage>
        <taxon>Bacteria</taxon>
        <taxon>Bacillati</taxon>
        <taxon>Bacillota</taxon>
        <taxon>Clostridia</taxon>
        <taxon>Eubacteriales</taxon>
        <taxon>Desulfitobacteriaceae</taxon>
        <taxon>Desulfosporosinus</taxon>
    </lineage>
</organism>
<dbReference type="STRING" id="476652.DEAC_c22630"/>
<reference evidence="1 2" key="1">
    <citation type="submission" date="2015-06" db="EMBL/GenBank/DDBJ databases">
        <title>Draft genome of the moderately acidophilic sulfate reducer Candidatus Desulfosporosinus acididurans strain M1.</title>
        <authorList>
            <person name="Poehlein A."/>
            <person name="Petzsch P."/>
            <person name="Johnson B.D."/>
            <person name="Schloemann M."/>
            <person name="Daniel R."/>
            <person name="Muehling M."/>
        </authorList>
    </citation>
    <scope>NUCLEOTIDE SEQUENCE [LARGE SCALE GENOMIC DNA]</scope>
    <source>
        <strain evidence="1 2">M1</strain>
    </source>
</reference>
<evidence type="ECO:0000313" key="1">
    <source>
        <dbReference type="EMBL" id="KLU65633.1"/>
    </source>
</evidence>
<dbReference type="RefSeq" id="WP_047810132.1">
    <property type="nucleotide sequence ID" value="NZ_LDZY01000007.1"/>
</dbReference>
<comment type="caution">
    <text evidence="1">The sequence shown here is derived from an EMBL/GenBank/DDBJ whole genome shotgun (WGS) entry which is preliminary data.</text>
</comment>
<accession>A0A0J1FRM1</accession>
<gene>
    <name evidence="1" type="ORF">DEAC_c22630</name>
</gene>
<dbReference type="PATRIC" id="fig|476652.3.peg.2345"/>
<evidence type="ECO:0000313" key="2">
    <source>
        <dbReference type="Proteomes" id="UP000036356"/>
    </source>
</evidence>
<name>A0A0J1FRM1_9FIRM</name>
<dbReference type="AlphaFoldDB" id="A0A0J1FRM1"/>
<protein>
    <submittedName>
        <fullName evidence="1">Uncharacterized protein</fullName>
    </submittedName>
</protein>
<keyword evidence="2" id="KW-1185">Reference proteome</keyword>
<sequence length="73" mass="8526">MYHSLALKLSYRKAVVTKEYFRVKPYGKFMGQRKEIFRQLRIGIGNQSLNREINAETAALVLNEKINPLLKND</sequence>
<proteinExistence type="predicted"/>
<dbReference type="Proteomes" id="UP000036356">
    <property type="component" value="Unassembled WGS sequence"/>
</dbReference>
<dbReference type="EMBL" id="LDZY01000007">
    <property type="protein sequence ID" value="KLU65633.1"/>
    <property type="molecule type" value="Genomic_DNA"/>
</dbReference>